<evidence type="ECO:0000313" key="4">
    <source>
        <dbReference type="Proteomes" id="UP000492821"/>
    </source>
</evidence>
<reference evidence="5" key="2">
    <citation type="submission" date="2020-10" db="UniProtKB">
        <authorList>
            <consortium name="WormBaseParasite"/>
        </authorList>
    </citation>
    <scope>IDENTIFICATION</scope>
</reference>
<reference evidence="4" key="1">
    <citation type="journal article" date="2013" name="Genetics">
        <title>The draft genome and transcriptome of Panagrellus redivivus are shaped by the harsh demands of a free-living lifestyle.</title>
        <authorList>
            <person name="Srinivasan J."/>
            <person name="Dillman A.R."/>
            <person name="Macchietto M.G."/>
            <person name="Heikkinen L."/>
            <person name="Lakso M."/>
            <person name="Fracchia K.M."/>
            <person name="Antoshechkin I."/>
            <person name="Mortazavi A."/>
            <person name="Wong G."/>
            <person name="Sternberg P.W."/>
        </authorList>
    </citation>
    <scope>NUCLEOTIDE SEQUENCE [LARGE SCALE GENOMIC DNA]</scope>
    <source>
        <strain evidence="4">MT8872</strain>
    </source>
</reference>
<keyword evidence="1" id="KW-1015">Disulfide bond</keyword>
<dbReference type="PANTHER" id="PTHR22991:SF41">
    <property type="entry name" value="CUB DOMAIN-CONTAINING PROTEIN-RELATED"/>
    <property type="match status" value="1"/>
</dbReference>
<dbReference type="Pfam" id="PF00059">
    <property type="entry name" value="Lectin_C"/>
    <property type="match status" value="1"/>
</dbReference>
<dbReference type="InterPro" id="IPR016186">
    <property type="entry name" value="C-type_lectin-like/link_sf"/>
</dbReference>
<dbReference type="CDD" id="cd00037">
    <property type="entry name" value="CLECT"/>
    <property type="match status" value="1"/>
</dbReference>
<dbReference type="PANTHER" id="PTHR22991">
    <property type="entry name" value="PROTEIN CBG13490"/>
    <property type="match status" value="1"/>
</dbReference>
<keyword evidence="4" id="KW-1185">Reference proteome</keyword>
<dbReference type="Proteomes" id="UP000492821">
    <property type="component" value="Unassembled WGS sequence"/>
</dbReference>
<accession>A0A7E4WC22</accession>
<dbReference type="Gene3D" id="3.10.100.10">
    <property type="entry name" value="Mannose-Binding Protein A, subunit A"/>
    <property type="match status" value="1"/>
</dbReference>
<sequence>MTNVFFLFFVAINIIAMAKAASLRCNDDASTPAVPTPSPTISAEDCANLKGIKSHSTGQCFLFVRSNITFIQAESFCENFYSGHLASIHSAFDNLYVADHARETFGSDNQFYIGLTSLESANYTWQDGTAVDYTDFVDNTNNGYQCTTVSLKTGTWIKTECFNTVANFVCSL</sequence>
<dbReference type="InterPro" id="IPR050976">
    <property type="entry name" value="Snaclec"/>
</dbReference>
<evidence type="ECO:0000256" key="1">
    <source>
        <dbReference type="ARBA" id="ARBA00023157"/>
    </source>
</evidence>
<dbReference type="SMART" id="SM00034">
    <property type="entry name" value="CLECT"/>
    <property type="match status" value="1"/>
</dbReference>
<dbReference type="PROSITE" id="PS50041">
    <property type="entry name" value="C_TYPE_LECTIN_2"/>
    <property type="match status" value="1"/>
</dbReference>
<dbReference type="AlphaFoldDB" id="A0A7E4WC22"/>
<organism evidence="4 5">
    <name type="scientific">Panagrellus redivivus</name>
    <name type="common">Microworm</name>
    <dbReference type="NCBI Taxonomy" id="6233"/>
    <lineage>
        <taxon>Eukaryota</taxon>
        <taxon>Metazoa</taxon>
        <taxon>Ecdysozoa</taxon>
        <taxon>Nematoda</taxon>
        <taxon>Chromadorea</taxon>
        <taxon>Rhabditida</taxon>
        <taxon>Tylenchina</taxon>
        <taxon>Panagrolaimomorpha</taxon>
        <taxon>Panagrolaimoidea</taxon>
        <taxon>Panagrolaimidae</taxon>
        <taxon>Panagrellus</taxon>
    </lineage>
</organism>
<evidence type="ECO:0000256" key="2">
    <source>
        <dbReference type="SAM" id="SignalP"/>
    </source>
</evidence>
<dbReference type="InterPro" id="IPR016187">
    <property type="entry name" value="CTDL_fold"/>
</dbReference>
<evidence type="ECO:0000313" key="5">
    <source>
        <dbReference type="WBParaSite" id="Pan_g9445.t1"/>
    </source>
</evidence>
<protein>
    <submittedName>
        <fullName evidence="5">C-type lectin domain-containing protein</fullName>
    </submittedName>
</protein>
<feature type="chain" id="PRO_5028842069" evidence="2">
    <location>
        <begin position="21"/>
        <end position="172"/>
    </location>
</feature>
<feature type="signal peptide" evidence="2">
    <location>
        <begin position="1"/>
        <end position="20"/>
    </location>
</feature>
<dbReference type="SUPFAM" id="SSF56436">
    <property type="entry name" value="C-type lectin-like"/>
    <property type="match status" value="1"/>
</dbReference>
<feature type="domain" description="C-type lectin" evidence="3">
    <location>
        <begin position="56"/>
        <end position="161"/>
    </location>
</feature>
<proteinExistence type="predicted"/>
<dbReference type="WBParaSite" id="Pan_g9445.t1">
    <property type="protein sequence ID" value="Pan_g9445.t1"/>
    <property type="gene ID" value="Pan_g9445"/>
</dbReference>
<dbReference type="InterPro" id="IPR001304">
    <property type="entry name" value="C-type_lectin-like"/>
</dbReference>
<name>A0A7E4WC22_PANRE</name>
<keyword evidence="2" id="KW-0732">Signal</keyword>
<evidence type="ECO:0000259" key="3">
    <source>
        <dbReference type="PROSITE" id="PS50041"/>
    </source>
</evidence>